<feature type="binding site" description="axial binding residue" evidence="14">
    <location>
        <position position="94"/>
    </location>
    <ligand>
        <name>heme</name>
        <dbReference type="ChEBI" id="CHEBI:30413"/>
    </ligand>
    <ligandPart>
        <name>Fe</name>
        <dbReference type="ChEBI" id="CHEBI:18248"/>
    </ligandPart>
</feature>
<accession>A0A840F3Y4</accession>
<sequence length="149" mass="16551">MILERLAVAYTWFLAAHIIFVIFWMAGLFMLPRYLVYHQEALAAGRQDEAALWISREGKLRSIILTPAMIVVWLLGLTLATIGQHWGEGWLHAKLALVLALSAYHGWAVGYARKLARGQAPLKGKTLRMLNEVPALAAALIVVLVVVKP</sequence>
<comment type="subcellular location">
    <subcellularLocation>
        <location evidence="1 14">Cell membrane</location>
        <topology evidence="1 14">Multi-pass membrane protein</topology>
    </subcellularLocation>
</comment>
<feature type="binding site" description="axial binding residue" evidence="14">
    <location>
        <position position="17"/>
    </location>
    <ligand>
        <name>heme</name>
        <dbReference type="ChEBI" id="CHEBI:30413"/>
    </ligand>
    <ligandPart>
        <name>Fe</name>
        <dbReference type="ChEBI" id="CHEBI:18248"/>
    </ligandPart>
</feature>
<dbReference type="PANTHER" id="PTHR40255:SF1">
    <property type="entry name" value="PROTOPORPHYRINOGEN IX OXIDASE"/>
    <property type="match status" value="1"/>
</dbReference>
<evidence type="ECO:0000256" key="5">
    <source>
        <dbReference type="ARBA" id="ARBA00022475"/>
    </source>
</evidence>
<comment type="subunit">
    <text evidence="14">Homodimer.</text>
</comment>
<keyword evidence="10 14" id="KW-0560">Oxidoreductase</keyword>
<keyword evidence="7 14" id="KW-0812">Transmembrane</keyword>
<dbReference type="Pfam" id="PF03653">
    <property type="entry name" value="UPF0093"/>
    <property type="match status" value="1"/>
</dbReference>
<feature type="transmembrane region" description="Helical" evidence="14">
    <location>
        <begin position="89"/>
        <end position="108"/>
    </location>
</feature>
<evidence type="ECO:0000313" key="16">
    <source>
        <dbReference type="EMBL" id="MBB4152550.1"/>
    </source>
</evidence>
<keyword evidence="12 14" id="KW-0472">Membrane</keyword>
<evidence type="ECO:0000256" key="13">
    <source>
        <dbReference type="ARBA" id="ARBA00048390"/>
    </source>
</evidence>
<keyword evidence="8 14" id="KW-0479">Metal-binding</keyword>
<evidence type="ECO:0000256" key="3">
    <source>
        <dbReference type="ARBA" id="ARBA00006501"/>
    </source>
</evidence>
<feature type="transmembrane region" description="Helical" evidence="14">
    <location>
        <begin position="63"/>
        <end position="83"/>
    </location>
</feature>
<comment type="caution">
    <text evidence="16">The sequence shown here is derived from an EMBL/GenBank/DDBJ whole genome shotgun (WGS) entry which is preliminary data.</text>
</comment>
<evidence type="ECO:0000256" key="7">
    <source>
        <dbReference type="ARBA" id="ARBA00022692"/>
    </source>
</evidence>
<comment type="catalytic activity">
    <reaction evidence="13 14 15">
        <text>protoporphyrinogen IX + 3 A = protoporphyrin IX + 3 AH2</text>
        <dbReference type="Rhea" id="RHEA:62000"/>
        <dbReference type="ChEBI" id="CHEBI:13193"/>
        <dbReference type="ChEBI" id="CHEBI:17499"/>
        <dbReference type="ChEBI" id="CHEBI:57306"/>
        <dbReference type="ChEBI" id="CHEBI:57307"/>
    </reaction>
</comment>
<feature type="transmembrane region" description="Helical" evidence="14">
    <location>
        <begin position="129"/>
        <end position="147"/>
    </location>
</feature>
<dbReference type="EC" id="1.3.99.-" evidence="14 15"/>
<dbReference type="UniPathway" id="UPA00251">
    <property type="reaction ID" value="UER00324"/>
</dbReference>
<evidence type="ECO:0000256" key="12">
    <source>
        <dbReference type="ARBA" id="ARBA00023136"/>
    </source>
</evidence>
<comment type="pathway">
    <text evidence="2 14 15">Porphyrin-containing compound metabolism; protoporphyrin-IX biosynthesis; protoporphyrin-IX from protoporphyrinogen-IX: step 1/1.</text>
</comment>
<comment type="similarity">
    <text evidence="3 14 15">Belongs to the HemJ family.</text>
</comment>
<dbReference type="AlphaFoldDB" id="A0A840F3Y4"/>
<dbReference type="PANTHER" id="PTHR40255">
    <property type="entry name" value="UPF0093 MEMBRANE PROTEIN SLR1790"/>
    <property type="match status" value="1"/>
</dbReference>
<evidence type="ECO:0000256" key="1">
    <source>
        <dbReference type="ARBA" id="ARBA00004651"/>
    </source>
</evidence>
<reference evidence="16 17" key="1">
    <citation type="submission" date="2020-08" db="EMBL/GenBank/DDBJ databases">
        <title>Genomic Encyclopedia of Type Strains, Phase IV (KMG-IV): sequencing the most valuable type-strain genomes for metagenomic binning, comparative biology and taxonomic classification.</title>
        <authorList>
            <person name="Goeker M."/>
        </authorList>
    </citation>
    <scope>NUCLEOTIDE SEQUENCE [LARGE SCALE GENOMIC DNA]</scope>
    <source>
        <strain evidence="16 17">YC6723</strain>
    </source>
</reference>
<dbReference type="Proteomes" id="UP000529795">
    <property type="component" value="Unassembled WGS sequence"/>
</dbReference>
<evidence type="ECO:0000256" key="6">
    <source>
        <dbReference type="ARBA" id="ARBA00022617"/>
    </source>
</evidence>
<evidence type="ECO:0000256" key="10">
    <source>
        <dbReference type="ARBA" id="ARBA00023002"/>
    </source>
</evidence>
<dbReference type="EMBL" id="JACIEV010000001">
    <property type="protein sequence ID" value="MBB4152550.1"/>
    <property type="molecule type" value="Genomic_DNA"/>
</dbReference>
<comment type="cofactor">
    <cofactor evidence="14 15">
        <name>heme b</name>
        <dbReference type="ChEBI" id="CHEBI:60344"/>
    </cofactor>
    <text evidence="14 15">Binds 1 heme b (iron(II)-protoporphyrin IX) group per subunit.</text>
</comment>
<organism evidence="16 17">
    <name type="scientific">Sphingomonas jinjuensis</name>
    <dbReference type="NCBI Taxonomy" id="535907"/>
    <lineage>
        <taxon>Bacteria</taxon>
        <taxon>Pseudomonadati</taxon>
        <taxon>Pseudomonadota</taxon>
        <taxon>Alphaproteobacteria</taxon>
        <taxon>Sphingomonadales</taxon>
        <taxon>Sphingomonadaceae</taxon>
        <taxon>Sphingomonas</taxon>
    </lineage>
</organism>
<dbReference type="GO" id="GO:0070818">
    <property type="term" value="F:protoporphyrinogen oxidase activity"/>
    <property type="evidence" value="ECO:0007669"/>
    <property type="project" value="UniProtKB-UniRule"/>
</dbReference>
<gene>
    <name evidence="16" type="ORF">GGQ80_000426</name>
</gene>
<dbReference type="GO" id="GO:0005886">
    <property type="term" value="C:plasma membrane"/>
    <property type="evidence" value="ECO:0007669"/>
    <property type="project" value="UniProtKB-SubCell"/>
</dbReference>
<protein>
    <recommendedName>
        <fullName evidence="4 14">Protoporphyrinogen IX oxidase</fullName>
        <shortName evidence="14">PPO</shortName>
        <ecNumber evidence="14 15">1.3.99.-</ecNumber>
    </recommendedName>
</protein>
<keyword evidence="5 14" id="KW-1003">Cell membrane</keyword>
<evidence type="ECO:0000256" key="4">
    <source>
        <dbReference type="ARBA" id="ARBA00017504"/>
    </source>
</evidence>
<comment type="function">
    <text evidence="14 15">Catalyzes the oxidation of protoporphyrinogen IX to protoporphyrin IX.</text>
</comment>
<keyword evidence="9 14" id="KW-1133">Transmembrane helix</keyword>
<dbReference type="HAMAP" id="MF_02239">
    <property type="entry name" value="HemJ"/>
    <property type="match status" value="1"/>
</dbReference>
<name>A0A840F3Y4_9SPHN</name>
<feature type="transmembrane region" description="Helical" evidence="14">
    <location>
        <begin position="12"/>
        <end position="31"/>
    </location>
</feature>
<proteinExistence type="inferred from homology"/>
<dbReference type="PIRSF" id="PIRSF004638">
    <property type="entry name" value="UCP004638"/>
    <property type="match status" value="1"/>
</dbReference>
<evidence type="ECO:0000256" key="15">
    <source>
        <dbReference type="PIRNR" id="PIRNR004638"/>
    </source>
</evidence>
<dbReference type="InterPro" id="IPR005265">
    <property type="entry name" value="HemJ-like"/>
</dbReference>
<evidence type="ECO:0000256" key="14">
    <source>
        <dbReference type="HAMAP-Rule" id="MF_02239"/>
    </source>
</evidence>
<evidence type="ECO:0000256" key="8">
    <source>
        <dbReference type="ARBA" id="ARBA00022723"/>
    </source>
</evidence>
<evidence type="ECO:0000313" key="17">
    <source>
        <dbReference type="Proteomes" id="UP000529795"/>
    </source>
</evidence>
<evidence type="ECO:0000256" key="11">
    <source>
        <dbReference type="ARBA" id="ARBA00023004"/>
    </source>
</evidence>
<dbReference type="RefSeq" id="WP_183982094.1">
    <property type="nucleotide sequence ID" value="NZ_JACIEV010000001.1"/>
</dbReference>
<evidence type="ECO:0000256" key="9">
    <source>
        <dbReference type="ARBA" id="ARBA00022989"/>
    </source>
</evidence>
<keyword evidence="6 14" id="KW-0349">Heme</keyword>
<keyword evidence="17" id="KW-1185">Reference proteome</keyword>
<dbReference type="GO" id="GO:0046872">
    <property type="term" value="F:metal ion binding"/>
    <property type="evidence" value="ECO:0007669"/>
    <property type="project" value="UniProtKB-UniRule"/>
</dbReference>
<evidence type="ECO:0000256" key="2">
    <source>
        <dbReference type="ARBA" id="ARBA00005073"/>
    </source>
</evidence>
<dbReference type="GO" id="GO:0006782">
    <property type="term" value="P:protoporphyrinogen IX biosynthetic process"/>
    <property type="evidence" value="ECO:0007669"/>
    <property type="project" value="UniProtKB-UniRule"/>
</dbReference>
<keyword evidence="11 14" id="KW-0408">Iron</keyword>